<dbReference type="Pfam" id="PF14693">
    <property type="entry name" value="Ribosomal_TL5_C"/>
    <property type="match status" value="1"/>
</dbReference>
<dbReference type="InterPro" id="IPR029751">
    <property type="entry name" value="Ribosomal_L25_dom"/>
</dbReference>
<keyword evidence="1 5" id="KW-0699">rRNA-binding</keyword>
<organism evidence="9 10">
    <name type="scientific">Methyloligella halotolerans</name>
    <dbReference type="NCBI Taxonomy" id="1177755"/>
    <lineage>
        <taxon>Bacteria</taxon>
        <taxon>Pseudomonadati</taxon>
        <taxon>Pseudomonadota</taxon>
        <taxon>Alphaproteobacteria</taxon>
        <taxon>Hyphomicrobiales</taxon>
        <taxon>Hyphomicrobiaceae</taxon>
        <taxon>Methyloligella</taxon>
    </lineage>
</organism>
<feature type="domain" description="Large ribosomal subunit protein bL25 beta" evidence="8">
    <location>
        <begin position="103"/>
        <end position="167"/>
    </location>
</feature>
<dbReference type="GO" id="GO:0006412">
    <property type="term" value="P:translation"/>
    <property type="evidence" value="ECO:0007669"/>
    <property type="project" value="UniProtKB-UniRule"/>
</dbReference>
<dbReference type="NCBIfam" id="TIGR00731">
    <property type="entry name" value="bL25_bact_ctc"/>
    <property type="match status" value="1"/>
</dbReference>
<dbReference type="InterPro" id="IPR037121">
    <property type="entry name" value="Ribosomal_bL25_C"/>
</dbReference>
<evidence type="ECO:0000259" key="7">
    <source>
        <dbReference type="Pfam" id="PF01386"/>
    </source>
</evidence>
<feature type="domain" description="Large ribosomal subunit protein bL25 L25" evidence="7">
    <location>
        <begin position="7"/>
        <end position="94"/>
    </location>
</feature>
<dbReference type="GO" id="GO:0022625">
    <property type="term" value="C:cytosolic large ribosomal subunit"/>
    <property type="evidence" value="ECO:0007669"/>
    <property type="project" value="TreeGrafter"/>
</dbReference>
<dbReference type="Proteomes" id="UP000095087">
    <property type="component" value="Unassembled WGS sequence"/>
</dbReference>
<dbReference type="PANTHER" id="PTHR33284:SF1">
    <property type="entry name" value="RIBOSOMAL PROTEIN L25_GLN-TRNA SYNTHETASE, ANTI-CODON-BINDING DOMAIN-CONTAINING PROTEIN"/>
    <property type="match status" value="1"/>
</dbReference>
<name>A0A1E2RXK9_9HYPH</name>
<evidence type="ECO:0000256" key="6">
    <source>
        <dbReference type="SAM" id="MobiDB-lite"/>
    </source>
</evidence>
<dbReference type="NCBIfam" id="NF004128">
    <property type="entry name" value="PRK05618.1-2"/>
    <property type="match status" value="1"/>
</dbReference>
<dbReference type="Gene3D" id="2.170.120.20">
    <property type="entry name" value="Ribosomal protein L25, beta domain"/>
    <property type="match status" value="1"/>
</dbReference>
<dbReference type="AlphaFoldDB" id="A0A1E2RXK9"/>
<protein>
    <recommendedName>
        <fullName evidence="5">Large ribosomal subunit protein bL25</fullName>
    </recommendedName>
    <alternativeName>
        <fullName evidence="5">General stress protein CTC</fullName>
    </alternativeName>
</protein>
<comment type="caution">
    <text evidence="9">The sequence shown here is derived from an EMBL/GenBank/DDBJ whole genome shotgun (WGS) entry which is preliminary data.</text>
</comment>
<keyword evidence="4 5" id="KW-0687">Ribonucleoprotein</keyword>
<evidence type="ECO:0000256" key="4">
    <source>
        <dbReference type="ARBA" id="ARBA00023274"/>
    </source>
</evidence>
<evidence type="ECO:0000256" key="5">
    <source>
        <dbReference type="HAMAP-Rule" id="MF_01334"/>
    </source>
</evidence>
<dbReference type="InterPro" id="IPR020930">
    <property type="entry name" value="Ribosomal_uL5_bac-type"/>
</dbReference>
<dbReference type="HAMAP" id="MF_01334">
    <property type="entry name" value="Ribosomal_bL25_CTC"/>
    <property type="match status" value="1"/>
</dbReference>
<gene>
    <name evidence="5" type="primary">rplY</name>
    <name evidence="5" type="synonym">ctc</name>
    <name evidence="9" type="ORF">A7A08_02250</name>
</gene>
<evidence type="ECO:0000256" key="1">
    <source>
        <dbReference type="ARBA" id="ARBA00022730"/>
    </source>
</evidence>
<dbReference type="NCBIfam" id="NF004612">
    <property type="entry name" value="PRK05943.1"/>
    <property type="match status" value="1"/>
</dbReference>
<dbReference type="InterPro" id="IPR020057">
    <property type="entry name" value="Ribosomal_bL25_b-dom"/>
</dbReference>
<comment type="subunit">
    <text evidence="5">Part of the 50S ribosomal subunit; part of the 5S rRNA/L5/L18/L25 subcomplex. Contacts the 5S rRNA. Binds to the 5S rRNA independently of L5 and L18.</text>
</comment>
<keyword evidence="3 5" id="KW-0689">Ribosomal protein</keyword>
<dbReference type="InterPro" id="IPR020056">
    <property type="entry name" value="Rbsml_bL25/Gln-tRNA_synth_N"/>
</dbReference>
<dbReference type="EMBL" id="MASI01000005">
    <property type="protein sequence ID" value="ODA66953.1"/>
    <property type="molecule type" value="Genomic_DNA"/>
</dbReference>
<feature type="compositionally biased region" description="Basic residues" evidence="6">
    <location>
        <begin position="191"/>
        <end position="218"/>
    </location>
</feature>
<evidence type="ECO:0000256" key="3">
    <source>
        <dbReference type="ARBA" id="ARBA00022980"/>
    </source>
</evidence>
<reference evidence="9 10" key="1">
    <citation type="submission" date="2016-07" db="EMBL/GenBank/DDBJ databases">
        <title>Draft genome sequence of Methyloligella halotolerans C2T (VKM B-2706T=CCUG 61687T=DSM 25045T), a halotolerant polyhydroxybutyrate accumulating methylotroph.</title>
        <authorList>
            <person name="Vasilenko O.V."/>
            <person name="Doronina N.V."/>
            <person name="Poroshina M.N."/>
            <person name="Tarlachkov S.V."/>
            <person name="Trotsenko Y.A."/>
        </authorList>
    </citation>
    <scope>NUCLEOTIDE SEQUENCE [LARGE SCALE GENOMIC DNA]</scope>
    <source>
        <strain evidence="9 10">VKM B-2706</strain>
    </source>
</reference>
<dbReference type="InterPro" id="IPR001021">
    <property type="entry name" value="Ribosomal_bL25_long"/>
</dbReference>
<dbReference type="Gene3D" id="2.40.240.10">
    <property type="entry name" value="Ribosomal Protein L25, Chain P"/>
    <property type="match status" value="1"/>
</dbReference>
<dbReference type="Pfam" id="PF01386">
    <property type="entry name" value="Ribosomal_L25p"/>
    <property type="match status" value="1"/>
</dbReference>
<dbReference type="PATRIC" id="fig|1177755.3.peg.2263"/>
<dbReference type="CDD" id="cd00495">
    <property type="entry name" value="Ribosomal_L25_TL5_CTC"/>
    <property type="match status" value="1"/>
</dbReference>
<sequence>MAEAHELKAWARERIGTGGARAVRREGRVPAIVYGDKGEPLPVAIDYTEVLKQLNTGHFQSTVYMLDLDGKKTRVIPRDVQRDPVKDFPMHVDFLRVSAHATINIDVPVHFLNEEESPGLKRGGVLNVVRHEVEVLCPVDSIPEAFEIDLTGLDIGDTIHVSAITIRRALHRPSTIATSPLPPSSPAAPRRPTRPRKRKPLRLKLPKPKRLRKARRRG</sequence>
<feature type="region of interest" description="Disordered" evidence="6">
    <location>
        <begin position="175"/>
        <end position="218"/>
    </location>
</feature>
<accession>A0A1E2RXK9</accession>
<comment type="function">
    <text evidence="5">This is one of the proteins that binds to the 5S RNA in the ribosome where it forms part of the central protuberance.</text>
</comment>
<keyword evidence="2 5" id="KW-0694">RNA-binding</keyword>
<evidence type="ECO:0000313" key="10">
    <source>
        <dbReference type="Proteomes" id="UP000095087"/>
    </source>
</evidence>
<dbReference type="InterPro" id="IPR011035">
    <property type="entry name" value="Ribosomal_bL25/Gln-tRNA_synth"/>
</dbReference>
<proteinExistence type="inferred from homology"/>
<dbReference type="GO" id="GO:0003735">
    <property type="term" value="F:structural constituent of ribosome"/>
    <property type="evidence" value="ECO:0007669"/>
    <property type="project" value="InterPro"/>
</dbReference>
<evidence type="ECO:0000313" key="9">
    <source>
        <dbReference type="EMBL" id="ODA66953.1"/>
    </source>
</evidence>
<dbReference type="GO" id="GO:0008097">
    <property type="term" value="F:5S rRNA binding"/>
    <property type="evidence" value="ECO:0007669"/>
    <property type="project" value="InterPro"/>
</dbReference>
<evidence type="ECO:0000256" key="2">
    <source>
        <dbReference type="ARBA" id="ARBA00022884"/>
    </source>
</evidence>
<dbReference type="PANTHER" id="PTHR33284">
    <property type="entry name" value="RIBOSOMAL PROTEIN L25/GLN-TRNA SYNTHETASE, ANTI-CODON-BINDING DOMAIN-CONTAINING PROTEIN"/>
    <property type="match status" value="1"/>
</dbReference>
<evidence type="ECO:0000259" key="8">
    <source>
        <dbReference type="Pfam" id="PF14693"/>
    </source>
</evidence>
<comment type="similarity">
    <text evidence="5">Belongs to the bacterial ribosomal protein bL25 family. CTC subfamily.</text>
</comment>
<keyword evidence="10" id="KW-1185">Reference proteome</keyword>
<dbReference type="STRING" id="1177755.A7A08_02250"/>
<dbReference type="SUPFAM" id="SSF50715">
    <property type="entry name" value="Ribosomal protein L25-like"/>
    <property type="match status" value="1"/>
</dbReference>